<sequence>MMCSSDRMNSPYLAEAIKSADFNISLPNLAAVAGDDTPITKELAKPTDSSNFHNIMAKDNVIITSNPANLPAFLDWESTQIINFGTGIEFLHSVEELPTDDMPSAVVLPCIFGTQLQGPVLLATGHGIVVVVDERMTDNARNIASSYSINAFFNVQLNAQKKPKDTDDVLSLMNSANINGVIALAGL</sequence>
<organism evidence="1 2">
    <name type="scientific">Conoideocrella luteorostrata</name>
    <dbReference type="NCBI Taxonomy" id="1105319"/>
    <lineage>
        <taxon>Eukaryota</taxon>
        <taxon>Fungi</taxon>
        <taxon>Dikarya</taxon>
        <taxon>Ascomycota</taxon>
        <taxon>Pezizomycotina</taxon>
        <taxon>Sordariomycetes</taxon>
        <taxon>Hypocreomycetidae</taxon>
        <taxon>Hypocreales</taxon>
        <taxon>Clavicipitaceae</taxon>
        <taxon>Conoideocrella</taxon>
    </lineage>
</organism>
<protein>
    <submittedName>
        <fullName evidence="1">Uncharacterized protein</fullName>
    </submittedName>
</protein>
<evidence type="ECO:0000313" key="1">
    <source>
        <dbReference type="EMBL" id="KAK2594954.1"/>
    </source>
</evidence>
<accession>A0AAJ0CL25</accession>
<name>A0AAJ0CL25_9HYPO</name>
<dbReference type="EMBL" id="JASWJB010000148">
    <property type="protein sequence ID" value="KAK2594954.1"/>
    <property type="molecule type" value="Genomic_DNA"/>
</dbReference>
<dbReference type="AlphaFoldDB" id="A0AAJ0CL25"/>
<keyword evidence="2" id="KW-1185">Reference proteome</keyword>
<proteinExistence type="predicted"/>
<evidence type="ECO:0000313" key="2">
    <source>
        <dbReference type="Proteomes" id="UP001251528"/>
    </source>
</evidence>
<gene>
    <name evidence="1" type="ORF">QQS21_007312</name>
</gene>
<reference evidence="1" key="1">
    <citation type="submission" date="2023-06" db="EMBL/GenBank/DDBJ databases">
        <title>Conoideocrella luteorostrata (Hypocreales: Clavicipitaceae), a potential biocontrol fungus for elongate hemlock scale in United States Christmas tree production areas.</title>
        <authorList>
            <person name="Barrett H."/>
            <person name="Lovett B."/>
            <person name="Macias A.M."/>
            <person name="Stajich J.E."/>
            <person name="Kasson M.T."/>
        </authorList>
    </citation>
    <scope>NUCLEOTIDE SEQUENCE</scope>
    <source>
        <strain evidence="1">ARSEF 14590</strain>
    </source>
</reference>
<dbReference type="Proteomes" id="UP001251528">
    <property type="component" value="Unassembled WGS sequence"/>
</dbReference>
<comment type="caution">
    <text evidence="1">The sequence shown here is derived from an EMBL/GenBank/DDBJ whole genome shotgun (WGS) entry which is preliminary data.</text>
</comment>